<feature type="region of interest" description="Disordered" evidence="1">
    <location>
        <begin position="258"/>
        <end position="344"/>
    </location>
</feature>
<evidence type="ECO:0000313" key="2">
    <source>
        <dbReference type="EMBL" id="KAF6057521.1"/>
    </source>
</evidence>
<dbReference type="Proteomes" id="UP000590412">
    <property type="component" value="Unassembled WGS sequence"/>
</dbReference>
<accession>A0A8X7NLQ1</accession>
<dbReference type="OrthoDB" id="4088889at2759"/>
<sequence length="383" mass="43436">MGLFNAFIALDSTSIPTFDPSIDSINLQVKSLLYLFKRLRINKLLPLLKNGELTYTDSLVGDRSDPTFAKLDKTYNVIRFKEMLLDDEYRVLVDFIKNKFRSMCFIDDLPTNLSRPRSPTRNSSTDAVSAVDVDDDFLPPFLDYKERNTKLFKFTLFSISQPHTTESIASILSGSNIYIEHKVPFLKRYNIALTATNKVIGKPLTTKFTIDQKQKLKIIRNYLTLLATHVQVMRIYHEYTKMHPVVVATTTTNSLSHSASKLSLHDSSQTSSPTKTTSRSKSSPTKLARRDVHAQPALRKKPSVSKLRLEELYNPVTNPPQFQSTNANRGNDTSSVSASDSITLSEDVESREILRLDVYERCKLAVGEKIKSERKKLNNDMAN</sequence>
<dbReference type="EMBL" id="JABWAB010000003">
    <property type="protein sequence ID" value="KAF6057521.1"/>
    <property type="molecule type" value="Genomic_DNA"/>
</dbReference>
<proteinExistence type="predicted"/>
<comment type="caution">
    <text evidence="2">The sequence shown here is derived from an EMBL/GenBank/DDBJ whole genome shotgun (WGS) entry which is preliminary data.</text>
</comment>
<name>A0A8X7NLQ1_CANPA</name>
<protein>
    <submittedName>
        <fullName evidence="2">Uncharacterized protein</fullName>
    </submittedName>
</protein>
<evidence type="ECO:0000256" key="1">
    <source>
        <dbReference type="SAM" id="MobiDB-lite"/>
    </source>
</evidence>
<feature type="compositionally biased region" description="Low complexity" evidence="1">
    <location>
        <begin position="258"/>
        <end position="286"/>
    </location>
</feature>
<organism evidence="2 3">
    <name type="scientific">Candida parapsilosis</name>
    <name type="common">Yeast</name>
    <dbReference type="NCBI Taxonomy" id="5480"/>
    <lineage>
        <taxon>Eukaryota</taxon>
        <taxon>Fungi</taxon>
        <taxon>Dikarya</taxon>
        <taxon>Ascomycota</taxon>
        <taxon>Saccharomycotina</taxon>
        <taxon>Pichiomycetes</taxon>
        <taxon>Debaryomycetaceae</taxon>
        <taxon>Candida/Lodderomyces clade</taxon>
        <taxon>Candida</taxon>
    </lineage>
</organism>
<evidence type="ECO:0000313" key="3">
    <source>
        <dbReference type="Proteomes" id="UP000590412"/>
    </source>
</evidence>
<dbReference type="AlphaFoldDB" id="A0A8X7NLQ1"/>
<feature type="compositionally biased region" description="Polar residues" evidence="1">
    <location>
        <begin position="315"/>
        <end position="344"/>
    </location>
</feature>
<reference evidence="2" key="1">
    <citation type="submission" date="2020-03" db="EMBL/GenBank/DDBJ databases">
        <title>FDA dAtabase for Regulatory Grade micrObial Sequences (FDA-ARGOS): Supporting development and validation of Infectious Disease Dx tests.</title>
        <authorList>
            <person name="Campos J."/>
            <person name="Goldberg B."/>
            <person name="Tallon L."/>
            <person name="Sadzewicz L."/>
            <person name="Vavikolanu K."/>
            <person name="Mehta A."/>
            <person name="Aluvathingal J."/>
            <person name="Nadendla S."/>
            <person name="Nandy P."/>
            <person name="Geyer C."/>
            <person name="Yan Y."/>
            <person name="Sichtig H."/>
        </authorList>
    </citation>
    <scope>NUCLEOTIDE SEQUENCE [LARGE SCALE GENOMIC DNA]</scope>
    <source>
        <strain evidence="2">FDAARGOS_652</strain>
    </source>
</reference>
<gene>
    <name evidence="2" type="ORF">FOB60_002076</name>
</gene>
<dbReference type="Pfam" id="PF17235">
    <property type="entry name" value="STD1"/>
    <property type="match status" value="1"/>
</dbReference>
<dbReference type="InterPro" id="IPR035189">
    <property type="entry name" value="Std1/Mth1"/>
</dbReference>